<feature type="compositionally biased region" description="Basic residues" evidence="1">
    <location>
        <begin position="189"/>
        <end position="209"/>
    </location>
</feature>
<sequence>MVTANIEVYKLDQVTIDTIALPLYRKLASEVMDIDDNLVKKFAENEDLAISWLMSLASSKGVDMIRIVIPINNSVIEYAYTVPKKGAVSIMVFPRITRVHRILLLDAIQNPESLREIVIDTHSSSECLRVTDLPPEYYVYEIPLFKETIKALSNKTIVFQTDDGIAIVDCSKLYTITSSRDRAEVTKEKSRRRRKKQKSRKTRRATSSK</sequence>
<proteinExistence type="predicted"/>
<gene>
    <name evidence="2" type="ORF">EYH02_04045</name>
</gene>
<accession>A0A832YT13</accession>
<dbReference type="AlphaFoldDB" id="A0A832YT13"/>
<evidence type="ECO:0000256" key="1">
    <source>
        <dbReference type="SAM" id="MobiDB-lite"/>
    </source>
</evidence>
<comment type="caution">
    <text evidence="2">The sequence shown here is derived from an EMBL/GenBank/DDBJ whole genome shotgun (WGS) entry which is preliminary data.</text>
</comment>
<evidence type="ECO:0000313" key="2">
    <source>
        <dbReference type="EMBL" id="HIP57225.1"/>
    </source>
</evidence>
<dbReference type="Proteomes" id="UP000605805">
    <property type="component" value="Unassembled WGS sequence"/>
</dbReference>
<organism evidence="2 3">
    <name type="scientific">Ignisphaera aggregans</name>
    <dbReference type="NCBI Taxonomy" id="334771"/>
    <lineage>
        <taxon>Archaea</taxon>
        <taxon>Thermoproteota</taxon>
        <taxon>Thermoprotei</taxon>
        <taxon>Desulfurococcales</taxon>
        <taxon>Desulfurococcaceae</taxon>
        <taxon>Ignisphaera</taxon>
    </lineage>
</organism>
<feature type="region of interest" description="Disordered" evidence="1">
    <location>
        <begin position="182"/>
        <end position="209"/>
    </location>
</feature>
<dbReference type="EMBL" id="DQTV01000074">
    <property type="protein sequence ID" value="HIP57225.1"/>
    <property type="molecule type" value="Genomic_DNA"/>
</dbReference>
<protein>
    <submittedName>
        <fullName evidence="2">Uncharacterized protein</fullName>
    </submittedName>
</protein>
<name>A0A832YT13_9CREN</name>
<reference evidence="2" key="1">
    <citation type="journal article" date="2020" name="ISME J.">
        <title>Gammaproteobacteria mediating utilization of methyl-, sulfur- and petroleum organic compounds in deep ocean hydrothermal plumes.</title>
        <authorList>
            <person name="Zhou Z."/>
            <person name="Liu Y."/>
            <person name="Pan J."/>
            <person name="Cron B.R."/>
            <person name="Toner B.M."/>
            <person name="Anantharaman K."/>
            <person name="Breier J.A."/>
            <person name="Dick G.J."/>
            <person name="Li M."/>
        </authorList>
    </citation>
    <scope>NUCLEOTIDE SEQUENCE</scope>
    <source>
        <strain evidence="2">SZUA-1435</strain>
    </source>
</reference>
<evidence type="ECO:0000313" key="3">
    <source>
        <dbReference type="Proteomes" id="UP000605805"/>
    </source>
</evidence>